<dbReference type="Proteomes" id="UP000320806">
    <property type="component" value="Unassembled WGS sequence"/>
</dbReference>
<dbReference type="PROSITE" id="PS50075">
    <property type="entry name" value="CARRIER"/>
    <property type="match status" value="1"/>
</dbReference>
<sequence>MTTSTPANSTPSAQEIVECIKAVTNRDVTPDTDIFDSAGVDSLSILRCRANLKTKFGFPVPASAFFNGRTPTGIAQRIEEIRENG</sequence>
<dbReference type="Pfam" id="PF00550">
    <property type="entry name" value="PP-binding"/>
    <property type="match status" value="1"/>
</dbReference>
<dbReference type="EMBL" id="VFMO01000001">
    <property type="protein sequence ID" value="TQJ14493.1"/>
    <property type="molecule type" value="Genomic_DNA"/>
</dbReference>
<accession>A0A542EGM8</accession>
<dbReference type="Gene3D" id="1.10.1200.10">
    <property type="entry name" value="ACP-like"/>
    <property type="match status" value="1"/>
</dbReference>
<protein>
    <submittedName>
        <fullName evidence="2">Acyl carrier protein</fullName>
    </submittedName>
</protein>
<dbReference type="InterPro" id="IPR009081">
    <property type="entry name" value="PP-bd_ACP"/>
</dbReference>
<name>A0A542EGM8_9MICO</name>
<dbReference type="AlphaFoldDB" id="A0A542EGM8"/>
<proteinExistence type="predicted"/>
<evidence type="ECO:0000313" key="2">
    <source>
        <dbReference type="EMBL" id="TQJ14493.1"/>
    </source>
</evidence>
<organism evidence="2 3">
    <name type="scientific">Yimella lutea</name>
    <dbReference type="NCBI Taxonomy" id="587872"/>
    <lineage>
        <taxon>Bacteria</taxon>
        <taxon>Bacillati</taxon>
        <taxon>Actinomycetota</taxon>
        <taxon>Actinomycetes</taxon>
        <taxon>Micrococcales</taxon>
        <taxon>Dermacoccaceae</taxon>
        <taxon>Yimella</taxon>
    </lineage>
</organism>
<evidence type="ECO:0000259" key="1">
    <source>
        <dbReference type="PROSITE" id="PS50075"/>
    </source>
</evidence>
<gene>
    <name evidence="2" type="ORF">FB459_1959</name>
</gene>
<keyword evidence="3" id="KW-1185">Reference proteome</keyword>
<dbReference type="InterPro" id="IPR036736">
    <property type="entry name" value="ACP-like_sf"/>
</dbReference>
<reference evidence="2 3" key="1">
    <citation type="submission" date="2019-06" db="EMBL/GenBank/DDBJ databases">
        <title>Sequencing the genomes of 1000 actinobacteria strains.</title>
        <authorList>
            <person name="Klenk H.-P."/>
        </authorList>
    </citation>
    <scope>NUCLEOTIDE SEQUENCE [LARGE SCALE GENOMIC DNA]</scope>
    <source>
        <strain evidence="2 3">DSM 19828</strain>
    </source>
</reference>
<feature type="domain" description="Carrier" evidence="1">
    <location>
        <begin position="7"/>
        <end position="82"/>
    </location>
</feature>
<evidence type="ECO:0000313" key="3">
    <source>
        <dbReference type="Proteomes" id="UP000320806"/>
    </source>
</evidence>
<dbReference type="SUPFAM" id="SSF47336">
    <property type="entry name" value="ACP-like"/>
    <property type="match status" value="1"/>
</dbReference>
<comment type="caution">
    <text evidence="2">The sequence shown here is derived from an EMBL/GenBank/DDBJ whole genome shotgun (WGS) entry which is preliminary data.</text>
</comment>